<evidence type="ECO:0000256" key="3">
    <source>
        <dbReference type="ARBA" id="ARBA00023242"/>
    </source>
</evidence>
<dbReference type="GO" id="GO:0000981">
    <property type="term" value="F:DNA-binding transcription factor activity, RNA polymerase II-specific"/>
    <property type="evidence" value="ECO:0007669"/>
    <property type="project" value="InterPro"/>
</dbReference>
<proteinExistence type="predicted"/>
<evidence type="ECO:0000313" key="8">
    <source>
        <dbReference type="EnsemblMetazoa" id="XP_038076314.1"/>
    </source>
</evidence>
<reference evidence="8" key="1">
    <citation type="submission" date="2022-11" db="UniProtKB">
        <authorList>
            <consortium name="EnsemblMetazoa"/>
        </authorList>
    </citation>
    <scope>IDENTIFICATION</scope>
</reference>
<evidence type="ECO:0000259" key="7">
    <source>
        <dbReference type="PROSITE" id="PS50071"/>
    </source>
</evidence>
<keyword evidence="2 4" id="KW-0371">Homeobox</keyword>
<dbReference type="FunFam" id="1.10.10.60:FF:000176">
    <property type="entry name" value="pancreas/duodenum homeobox protein 1"/>
    <property type="match status" value="1"/>
</dbReference>
<dbReference type="OrthoDB" id="6159439at2759"/>
<dbReference type="AlphaFoldDB" id="A0A914BJP0"/>
<dbReference type="PRINTS" id="PR00024">
    <property type="entry name" value="HOMEOBOX"/>
</dbReference>
<dbReference type="InterPro" id="IPR001356">
    <property type="entry name" value="HD"/>
</dbReference>
<evidence type="ECO:0000256" key="4">
    <source>
        <dbReference type="PROSITE-ProRule" id="PRU00108"/>
    </source>
</evidence>
<evidence type="ECO:0000256" key="2">
    <source>
        <dbReference type="ARBA" id="ARBA00023155"/>
    </source>
</evidence>
<dbReference type="SUPFAM" id="SSF46689">
    <property type="entry name" value="Homeodomain-like"/>
    <property type="match status" value="1"/>
</dbReference>
<dbReference type="GO" id="GO:0048513">
    <property type="term" value="P:animal organ development"/>
    <property type="evidence" value="ECO:0007669"/>
    <property type="project" value="UniProtKB-ARBA"/>
</dbReference>
<evidence type="ECO:0000313" key="9">
    <source>
        <dbReference type="Proteomes" id="UP000887568"/>
    </source>
</evidence>
<dbReference type="InterPro" id="IPR009057">
    <property type="entry name" value="Homeodomain-like_sf"/>
</dbReference>
<dbReference type="CDD" id="cd00086">
    <property type="entry name" value="homeodomain"/>
    <property type="match status" value="1"/>
</dbReference>
<protein>
    <recommendedName>
        <fullName evidence="7">Homeobox domain-containing protein</fullName>
    </recommendedName>
</protein>
<dbReference type="GO" id="GO:0005634">
    <property type="term" value="C:nucleus"/>
    <property type="evidence" value="ECO:0007669"/>
    <property type="project" value="UniProtKB-SubCell"/>
</dbReference>
<dbReference type="InterPro" id="IPR017970">
    <property type="entry name" value="Homeobox_CS"/>
</dbReference>
<feature type="region of interest" description="Disordered" evidence="6">
    <location>
        <begin position="53"/>
        <end position="72"/>
    </location>
</feature>
<dbReference type="OMA" id="RIEIACL"/>
<dbReference type="RefSeq" id="XP_038076314.1">
    <property type="nucleotide sequence ID" value="XM_038220386.1"/>
</dbReference>
<organism evidence="8 9">
    <name type="scientific">Patiria miniata</name>
    <name type="common">Bat star</name>
    <name type="synonym">Asterina miniata</name>
    <dbReference type="NCBI Taxonomy" id="46514"/>
    <lineage>
        <taxon>Eukaryota</taxon>
        <taxon>Metazoa</taxon>
        <taxon>Echinodermata</taxon>
        <taxon>Eleutherozoa</taxon>
        <taxon>Asterozoa</taxon>
        <taxon>Asteroidea</taxon>
        <taxon>Valvatacea</taxon>
        <taxon>Valvatida</taxon>
        <taxon>Asterinidae</taxon>
        <taxon>Patiria</taxon>
    </lineage>
</organism>
<feature type="region of interest" description="Disordered" evidence="6">
    <location>
        <begin position="126"/>
        <end position="148"/>
    </location>
</feature>
<dbReference type="Gene3D" id="1.10.10.60">
    <property type="entry name" value="Homeodomain-like"/>
    <property type="match status" value="1"/>
</dbReference>
<keyword evidence="9" id="KW-1185">Reference proteome</keyword>
<dbReference type="SMART" id="SM00389">
    <property type="entry name" value="HOX"/>
    <property type="match status" value="1"/>
</dbReference>
<keyword evidence="1 4" id="KW-0238">DNA-binding</keyword>
<evidence type="ECO:0000256" key="5">
    <source>
        <dbReference type="RuleBase" id="RU000682"/>
    </source>
</evidence>
<evidence type="ECO:0000256" key="1">
    <source>
        <dbReference type="ARBA" id="ARBA00023125"/>
    </source>
</evidence>
<dbReference type="InterPro" id="IPR020479">
    <property type="entry name" value="HD_metazoa"/>
</dbReference>
<dbReference type="PROSITE" id="PS50071">
    <property type="entry name" value="HOMEOBOX_2"/>
    <property type="match status" value="1"/>
</dbReference>
<feature type="region of interest" description="Disordered" evidence="6">
    <location>
        <begin position="219"/>
        <end position="253"/>
    </location>
</feature>
<comment type="subcellular location">
    <subcellularLocation>
        <location evidence="4 5">Nucleus</location>
    </subcellularLocation>
</comment>
<dbReference type="PROSITE" id="PS00027">
    <property type="entry name" value="HOMEOBOX_1"/>
    <property type="match status" value="1"/>
</dbReference>
<evidence type="ECO:0000256" key="6">
    <source>
        <dbReference type="SAM" id="MobiDB-lite"/>
    </source>
</evidence>
<feature type="domain" description="Homeobox" evidence="7">
    <location>
        <begin position="146"/>
        <end position="206"/>
    </location>
</feature>
<dbReference type="GeneID" id="119744455"/>
<dbReference type="PANTHER" id="PTHR45664">
    <property type="entry name" value="PROTEIN ZERKNUELLT 1-RELATED"/>
    <property type="match status" value="1"/>
</dbReference>
<name>A0A914BJP0_PATMI</name>
<dbReference type="Proteomes" id="UP000887568">
    <property type="component" value="Unplaced"/>
</dbReference>
<dbReference type="EnsemblMetazoa" id="XM_038220386.1">
    <property type="protein sequence ID" value="XP_038076314.1"/>
    <property type="gene ID" value="LOC119744455"/>
</dbReference>
<keyword evidence="3 4" id="KW-0539">Nucleus</keyword>
<sequence>MSSETNPAWFVKMDRAETSNPFLANDSHLTATHSANASLAACGSTKAAVSHLPTTGTSSITGLPDQASPGQDTTVRSCSSSAAVSGLPCSLGLGCTQSKVRVKVTGTKGCPVPSVKLPEYPWVSATPPVTQGHNKVQGKGGASKAAPSRRVRTAFTNTQLLELEKEFRYNKYINRPRRIEIACLLELTERQVKVWFQNRRMKEKRLALKNASKAKCYQGNHRGQHHFGTGASPFVDRGDQPSNPYNNEEQIQNDPNYRNLATVRAVPTAAAPVSRQPPTNAADILEQQSTATLSAQNQSSASLTSSLGGLRPTVAGGVDSYHHRYEHHRYTYPTEERMDGSIRGNTKTAWCPLPGGSSSGAAVNDGYRLTYGAEVGEFMQAQYTLCPVKESGLCSGQQYTNINSNIMYPPHF</sequence>
<dbReference type="PANTHER" id="PTHR45664:SF18">
    <property type="entry name" value="HOMEOBOX PROTEIN HOX3"/>
    <property type="match status" value="1"/>
</dbReference>
<accession>A0A914BJP0</accession>
<dbReference type="Pfam" id="PF00046">
    <property type="entry name" value="Homeodomain"/>
    <property type="match status" value="1"/>
</dbReference>
<feature type="compositionally biased region" description="Polar residues" evidence="6">
    <location>
        <begin position="240"/>
        <end position="253"/>
    </location>
</feature>
<dbReference type="GO" id="GO:0000978">
    <property type="term" value="F:RNA polymerase II cis-regulatory region sequence-specific DNA binding"/>
    <property type="evidence" value="ECO:0007669"/>
    <property type="project" value="TreeGrafter"/>
</dbReference>
<feature type="DNA-binding region" description="Homeobox" evidence="4">
    <location>
        <begin position="148"/>
        <end position="207"/>
    </location>
</feature>